<comment type="caution">
    <text evidence="8">The sequence shown here is derived from an EMBL/GenBank/DDBJ whole genome shotgun (WGS) entry which is preliminary data.</text>
</comment>
<dbReference type="Gene3D" id="2.60.120.260">
    <property type="entry name" value="Galactose-binding domain-like"/>
    <property type="match status" value="1"/>
</dbReference>
<feature type="transmembrane region" description="Helical" evidence="6">
    <location>
        <begin position="146"/>
        <end position="171"/>
    </location>
</feature>
<evidence type="ECO:0000256" key="4">
    <source>
        <dbReference type="ARBA" id="ARBA00022989"/>
    </source>
</evidence>
<evidence type="ECO:0000256" key="5">
    <source>
        <dbReference type="ARBA" id="ARBA00023136"/>
    </source>
</evidence>
<accession>A0ABS5A8H2</accession>
<gene>
    <name evidence="8" type="ORF">JOF53_001770</name>
</gene>
<dbReference type="Proteomes" id="UP001519363">
    <property type="component" value="Unassembled WGS sequence"/>
</dbReference>
<evidence type="ECO:0000256" key="2">
    <source>
        <dbReference type="ARBA" id="ARBA00022475"/>
    </source>
</evidence>
<dbReference type="PROSITE" id="PS51352">
    <property type="entry name" value="THIOREDOXIN_2"/>
    <property type="match status" value="1"/>
</dbReference>
<evidence type="ECO:0000313" key="9">
    <source>
        <dbReference type="Proteomes" id="UP001519363"/>
    </source>
</evidence>
<keyword evidence="3 6" id="KW-0812">Transmembrane</keyword>
<organism evidence="8 9">
    <name type="scientific">Crossiella equi</name>
    <dbReference type="NCBI Taxonomy" id="130796"/>
    <lineage>
        <taxon>Bacteria</taxon>
        <taxon>Bacillati</taxon>
        <taxon>Actinomycetota</taxon>
        <taxon>Actinomycetes</taxon>
        <taxon>Pseudonocardiales</taxon>
        <taxon>Pseudonocardiaceae</taxon>
        <taxon>Crossiella</taxon>
    </lineage>
</organism>
<dbReference type="Pfam" id="PF17991">
    <property type="entry name" value="Thioredoxin_10"/>
    <property type="match status" value="1"/>
</dbReference>
<dbReference type="Pfam" id="PF00578">
    <property type="entry name" value="AhpC-TSA"/>
    <property type="match status" value="1"/>
</dbReference>
<comment type="subcellular location">
    <subcellularLocation>
        <location evidence="1">Cell membrane</location>
        <topology evidence="1">Multi-pass membrane protein</topology>
    </subcellularLocation>
</comment>
<dbReference type="RefSeq" id="WP_209706619.1">
    <property type="nucleotide sequence ID" value="NZ_JAGIOO010000001.1"/>
</dbReference>
<dbReference type="CDD" id="cd03012">
    <property type="entry name" value="TlpA_like_DipZ_like"/>
    <property type="match status" value="1"/>
</dbReference>
<evidence type="ECO:0000256" key="6">
    <source>
        <dbReference type="SAM" id="Phobius"/>
    </source>
</evidence>
<dbReference type="InterPro" id="IPR050553">
    <property type="entry name" value="Thioredoxin_ResA/DsbE_sf"/>
</dbReference>
<feature type="transmembrane region" description="Helical" evidence="6">
    <location>
        <begin position="37"/>
        <end position="61"/>
    </location>
</feature>
<dbReference type="InterPro" id="IPR013766">
    <property type="entry name" value="Thioredoxin_domain"/>
</dbReference>
<dbReference type="Gene3D" id="3.40.30.10">
    <property type="entry name" value="Glutaredoxin"/>
    <property type="match status" value="1"/>
</dbReference>
<keyword evidence="8" id="KW-0413">Isomerase</keyword>
<sequence>MPTLVLVGLLAGIVTSLSPCVLPVLPVVLTAGSRRPWAVVGGLVTSFSLATLFGALVLRALHLPDGLLRNAGIAALVLLGLGLVFPKAGHLLERPFARLRGRLTEPGRGGYLTGLALGLVYVPCAGPVLATIAVVGATNMIGLDSLLLTAAFGVGTGLPLLLLAFSGAALTNRLVFLRERVRGFRVASGVAMLLVAVVTAANLAAPLQRLVPDYTAAAQRAFGGQQQLAGITHAPEFTGVSAWLNTPGGRPLSLAELRGRVVLVNFWTYSCVNCQRALPHVRQWYDTYRDSGLTVVGVHTPEFAFERDQGNVADQVRALGVRHPVAVDNDYATWTAYQNRYWPALYAVDASGQVRQSWFGEGDYDQVEQRLRELLADAGARNLPPATSVPDRTPQDRITGETYLGSEHGPLSRAVTLSGTWSATPEHLTAGQDARLRLDFRAKAVHLVLGGTGTVEVVVGGTRRAVAVSGPPTLYTLHENGSTGGGVLELAVGPGLRAYAFTFS</sequence>
<evidence type="ECO:0000256" key="3">
    <source>
        <dbReference type="ARBA" id="ARBA00022692"/>
    </source>
</evidence>
<dbReference type="InterPro" id="IPR003834">
    <property type="entry name" value="Cyt_c_assmbl_TM_dom"/>
</dbReference>
<feature type="transmembrane region" description="Helical" evidence="6">
    <location>
        <begin position="183"/>
        <end position="205"/>
    </location>
</feature>
<dbReference type="Pfam" id="PF02683">
    <property type="entry name" value="DsbD_TM"/>
    <property type="match status" value="1"/>
</dbReference>
<keyword evidence="5 6" id="KW-0472">Membrane</keyword>
<feature type="domain" description="Thioredoxin" evidence="7">
    <location>
        <begin position="228"/>
        <end position="376"/>
    </location>
</feature>
<keyword evidence="4 6" id="KW-1133">Transmembrane helix</keyword>
<dbReference type="PANTHER" id="PTHR42852:SF13">
    <property type="entry name" value="PROTEIN DIPZ"/>
    <property type="match status" value="1"/>
</dbReference>
<reference evidence="8 9" key="1">
    <citation type="submission" date="2021-03" db="EMBL/GenBank/DDBJ databases">
        <title>Sequencing the genomes of 1000 actinobacteria strains.</title>
        <authorList>
            <person name="Klenk H.-P."/>
        </authorList>
    </citation>
    <scope>NUCLEOTIDE SEQUENCE [LARGE SCALE GENOMIC DNA]</scope>
    <source>
        <strain evidence="8 9">DSM 44580</strain>
    </source>
</reference>
<feature type="transmembrane region" description="Helical" evidence="6">
    <location>
        <begin position="6"/>
        <end position="25"/>
    </location>
</feature>
<name>A0ABS5A8H2_9PSEU</name>
<keyword evidence="9" id="KW-1185">Reference proteome</keyword>
<evidence type="ECO:0000256" key="1">
    <source>
        <dbReference type="ARBA" id="ARBA00004651"/>
    </source>
</evidence>
<keyword evidence="2" id="KW-1003">Cell membrane</keyword>
<dbReference type="EMBL" id="JAGIOO010000001">
    <property type="protein sequence ID" value="MBP2472898.1"/>
    <property type="molecule type" value="Genomic_DNA"/>
</dbReference>
<dbReference type="InterPro" id="IPR036249">
    <property type="entry name" value="Thioredoxin-like_sf"/>
</dbReference>
<evidence type="ECO:0000259" key="7">
    <source>
        <dbReference type="PROSITE" id="PS51352"/>
    </source>
</evidence>
<dbReference type="InterPro" id="IPR041017">
    <property type="entry name" value="Thioredoxin_10"/>
</dbReference>
<dbReference type="SUPFAM" id="SSF52833">
    <property type="entry name" value="Thioredoxin-like"/>
    <property type="match status" value="1"/>
</dbReference>
<dbReference type="PANTHER" id="PTHR42852">
    <property type="entry name" value="THIOL:DISULFIDE INTERCHANGE PROTEIN DSBE"/>
    <property type="match status" value="1"/>
</dbReference>
<feature type="transmembrane region" description="Helical" evidence="6">
    <location>
        <begin position="67"/>
        <end position="88"/>
    </location>
</feature>
<dbReference type="GO" id="GO:0016853">
    <property type="term" value="F:isomerase activity"/>
    <property type="evidence" value="ECO:0007669"/>
    <property type="project" value="UniProtKB-KW"/>
</dbReference>
<protein>
    <submittedName>
        <fullName evidence="8">Cytochrome c biogenesis protein CcdA/thiol-disulfide isomerase/thioredoxin</fullName>
    </submittedName>
</protein>
<feature type="transmembrane region" description="Helical" evidence="6">
    <location>
        <begin position="109"/>
        <end position="134"/>
    </location>
</feature>
<proteinExistence type="predicted"/>
<dbReference type="InterPro" id="IPR000866">
    <property type="entry name" value="AhpC/TSA"/>
</dbReference>
<evidence type="ECO:0000313" key="8">
    <source>
        <dbReference type="EMBL" id="MBP2472898.1"/>
    </source>
</evidence>